<reference evidence="1" key="1">
    <citation type="submission" date="2018-05" db="EMBL/GenBank/DDBJ databases">
        <authorList>
            <person name="Lanie J.A."/>
            <person name="Ng W.-L."/>
            <person name="Kazmierczak K.M."/>
            <person name="Andrzejewski T.M."/>
            <person name="Davidsen T.M."/>
            <person name="Wayne K.J."/>
            <person name="Tettelin H."/>
            <person name="Glass J.I."/>
            <person name="Rusch D."/>
            <person name="Podicherti R."/>
            <person name="Tsui H.-C.T."/>
            <person name="Winkler M.E."/>
        </authorList>
    </citation>
    <scope>NUCLEOTIDE SEQUENCE</scope>
</reference>
<evidence type="ECO:0000313" key="1">
    <source>
        <dbReference type="EMBL" id="SVE55987.1"/>
    </source>
</evidence>
<proteinExistence type="predicted"/>
<dbReference type="AlphaFoldDB" id="A0A383EGK0"/>
<gene>
    <name evidence="1" type="ORF">METZ01_LOCUS508841</name>
</gene>
<organism evidence="1">
    <name type="scientific">marine metagenome</name>
    <dbReference type="NCBI Taxonomy" id="408172"/>
    <lineage>
        <taxon>unclassified sequences</taxon>
        <taxon>metagenomes</taxon>
        <taxon>ecological metagenomes</taxon>
    </lineage>
</organism>
<protein>
    <recommendedName>
        <fullName evidence="2">DUF2007 domain-containing protein</fullName>
    </recommendedName>
</protein>
<evidence type="ECO:0008006" key="2">
    <source>
        <dbReference type="Google" id="ProtNLM"/>
    </source>
</evidence>
<sequence length="72" mass="8146">MEGMKLFHTAPVNDAELLAVMLGKHGIEATEEIIEPMPEGEDEFSRPVKVFVPEADYDRAYQLFFGDSEDEL</sequence>
<accession>A0A383EGK0</accession>
<name>A0A383EGK0_9ZZZZ</name>
<dbReference type="EMBL" id="UINC01225778">
    <property type="protein sequence ID" value="SVE55987.1"/>
    <property type="molecule type" value="Genomic_DNA"/>
</dbReference>